<dbReference type="GO" id="GO:0051607">
    <property type="term" value="P:defense response to virus"/>
    <property type="evidence" value="ECO:0007669"/>
    <property type="project" value="UniProtKB-KW"/>
</dbReference>
<evidence type="ECO:0000256" key="40">
    <source>
        <dbReference type="ARBA" id="ARBA00069921"/>
    </source>
</evidence>
<dbReference type="Pfam" id="PF07717">
    <property type="entry name" value="OB_NTP_bind"/>
    <property type="match status" value="1"/>
</dbReference>
<keyword evidence="33" id="KW-0238">DNA-binding</keyword>
<dbReference type="Pfam" id="PF26026">
    <property type="entry name" value="RNA_hel_CTD"/>
    <property type="match status" value="1"/>
</dbReference>
<dbReference type="PROSITE" id="PS00690">
    <property type="entry name" value="DEAH_ATP_HELICASE"/>
    <property type="match status" value="1"/>
</dbReference>
<keyword evidence="28" id="KW-0694">RNA-binding</keyword>
<keyword evidence="47" id="KW-1185">Reference proteome</keyword>
<dbReference type="GO" id="GO:0046872">
    <property type="term" value="F:metal ion binding"/>
    <property type="evidence" value="ECO:0007669"/>
    <property type="project" value="UniProtKB-KW"/>
</dbReference>
<dbReference type="InterPro" id="IPR014001">
    <property type="entry name" value="Helicase_ATP-bd"/>
</dbReference>
<dbReference type="InterPro" id="IPR027417">
    <property type="entry name" value="P-loop_NTPase"/>
</dbReference>
<dbReference type="PANTHER" id="PTHR18934">
    <property type="entry name" value="ATP-DEPENDENT RNA HELICASE"/>
    <property type="match status" value="1"/>
</dbReference>
<keyword evidence="34" id="KW-0496">Mitochondrion</keyword>
<dbReference type="GO" id="GO:0045087">
    <property type="term" value="P:innate immune response"/>
    <property type="evidence" value="ECO:0007669"/>
    <property type="project" value="UniProtKB-KW"/>
</dbReference>
<sequence length="956" mass="107948">MCARFRARTPFSAVDFLLRLEWSSGTMSYDYHQSWSRDAGPRGSGPGGGGGGGGSRGPGGGGGGGGGGRGGRGRHPGHLKGREIGLWYARKQTQKNKEAERQERAVVHMDERREEQIVQLLNSVQAKNDKDSEAQISWFAPEDHGYGTEVSSEKKINSEKKLDNQEKKSLNQEKKTFRITDKSYIDRDSEYLLQENEPNGGLDQQLLEDLQKKKSDPRYIEMQELVNLINSHQVTVISGETGCGKTTQVTQFILDDYIERGKGSACRIVCTQPRRISAISVAERVAAERAESCGSGNSTGYQIRLQSRLPRKQGSILYCTTGIILQWLQSDSRLSSVSHIVLDEIHERNLQSDVLMTVIKDLLKFRSDLKVILMSATLNAEKFSEYFGNCPMIHIPGFTFPVVEYLLEDIIEKIRYVPEQKEHRSQFKRGFMQGHVNRQEKEEKEALYKDRWPAYIKELRTRYSASTVDVLERMDDDKVDLNLIAALIRYIVLEEEDGAILVFLPGWDNISTLHDLLMSQVMFKSDKFLIIPLHSLMPTVNQTQVFKKTPPGVRKIVIATNIAETSITIDDVVYVIDGGKIKETHFDTQNNISTMSAEWVSKANAKQRKGRAGRVQPGHCYHLYNGLRASLLDDYQLPEILRTPLEELCLQIKSALDKQEELTPLGVHLARLPVEPHIGKMILFGALFCCLDPVLTIAASLSFKDPFVIPLGKEKIADARRKELAKETRSDHLTVVNAFEMLHNMKGQFAEHLLGAGFVSSRSPKDPKANINSDNEKIIKAVICAGLYPKVAKIRLNLGKKRKMVKVHTKSDGLVSIHPKSVNVEQTDFHYNWLIYHLKMRTSSIYLYDCTEVSPYCLLFFGGDISIQKDNGQEVIAVDEWIVFQSPERIAHLVKGLRKELDILLQEKIEHPHPVDWDDTKSRDCAVLSAILDLIKTQEKATPRNLTPRSQEGYYS</sequence>
<dbReference type="FunFam" id="3.40.50.300:FF:000670">
    <property type="entry name" value="Putative ATP-dependent RNA helicase DHX36"/>
    <property type="match status" value="1"/>
</dbReference>
<dbReference type="Gene3D" id="3.40.50.300">
    <property type="entry name" value="P-loop containing nucleotide triphosphate hydrolases"/>
    <property type="match status" value="2"/>
</dbReference>
<keyword evidence="20" id="KW-0547">Nucleotide-binding</keyword>
<dbReference type="PROSITE" id="PS51192">
    <property type="entry name" value="HELICASE_ATP_BIND_1"/>
    <property type="match status" value="1"/>
</dbReference>
<dbReference type="GO" id="GO:0043204">
    <property type="term" value="C:perikaryon"/>
    <property type="evidence" value="ECO:0007669"/>
    <property type="project" value="UniProtKB-SubCell"/>
</dbReference>
<evidence type="ECO:0000256" key="20">
    <source>
        <dbReference type="ARBA" id="ARBA00022741"/>
    </source>
</evidence>
<dbReference type="EC" id="3.6.4.13" evidence="10"/>
<keyword evidence="31" id="KW-0805">Transcription regulation</keyword>
<dbReference type="GO" id="GO:0005739">
    <property type="term" value="C:mitochondrion"/>
    <property type="evidence" value="ECO:0007669"/>
    <property type="project" value="UniProtKB-SubCell"/>
</dbReference>
<evidence type="ECO:0000256" key="10">
    <source>
        <dbReference type="ARBA" id="ARBA00012552"/>
    </source>
</evidence>
<comment type="caution">
    <text evidence="46">The sequence shown here is derived from an EMBL/GenBank/DDBJ whole genome shotgun (WGS) entry which is preliminary data.</text>
</comment>
<feature type="region of interest" description="Disordered" evidence="43">
    <location>
        <begin position="37"/>
        <end position="79"/>
    </location>
</feature>
<evidence type="ECO:0000256" key="1">
    <source>
        <dbReference type="ARBA" id="ARBA00001946"/>
    </source>
</evidence>
<evidence type="ECO:0000256" key="26">
    <source>
        <dbReference type="ARBA" id="ARBA00022845"/>
    </source>
</evidence>
<evidence type="ECO:0000256" key="42">
    <source>
        <dbReference type="ARBA" id="ARBA00083335"/>
    </source>
</evidence>
<evidence type="ECO:0000256" key="13">
    <source>
        <dbReference type="ARBA" id="ARBA00022473"/>
    </source>
</evidence>
<dbReference type="SMART" id="SM00487">
    <property type="entry name" value="DEXDc"/>
    <property type="match status" value="1"/>
</dbReference>
<keyword evidence="30" id="KW-0007">Acetylation</keyword>
<dbReference type="GO" id="GO:0051880">
    <property type="term" value="F:G-quadruplex DNA binding"/>
    <property type="evidence" value="ECO:0007669"/>
    <property type="project" value="TreeGrafter"/>
</dbReference>
<evidence type="ECO:0000256" key="16">
    <source>
        <dbReference type="ARBA" id="ARBA00022553"/>
    </source>
</evidence>
<evidence type="ECO:0000256" key="24">
    <source>
        <dbReference type="ARBA" id="ARBA00022840"/>
    </source>
</evidence>
<evidence type="ECO:0000259" key="44">
    <source>
        <dbReference type="PROSITE" id="PS51192"/>
    </source>
</evidence>
<dbReference type="InterPro" id="IPR011709">
    <property type="entry name" value="DEAD-box_helicase_OB_fold"/>
</dbReference>
<dbReference type="GO" id="GO:0030424">
    <property type="term" value="C:axon"/>
    <property type="evidence" value="ECO:0007669"/>
    <property type="project" value="UniProtKB-SubCell"/>
</dbReference>
<evidence type="ECO:0000256" key="30">
    <source>
        <dbReference type="ARBA" id="ARBA00022990"/>
    </source>
</evidence>
<keyword evidence="36" id="KW-0804">Transcription</keyword>
<keyword evidence="13" id="KW-0217">Developmental protein</keyword>
<dbReference type="Gene3D" id="1.20.120.1080">
    <property type="match status" value="1"/>
</dbReference>
<dbReference type="SMART" id="SM00847">
    <property type="entry name" value="HA2"/>
    <property type="match status" value="1"/>
</dbReference>
<evidence type="ECO:0000256" key="23">
    <source>
        <dbReference type="ARBA" id="ARBA00022806"/>
    </source>
</evidence>
<evidence type="ECO:0000256" key="36">
    <source>
        <dbReference type="ARBA" id="ARBA00023163"/>
    </source>
</evidence>
<organism evidence="46 47">
    <name type="scientific">Myodes glareolus</name>
    <name type="common">Bank vole</name>
    <name type="synonym">Clethrionomys glareolus</name>
    <dbReference type="NCBI Taxonomy" id="447135"/>
    <lineage>
        <taxon>Eukaryota</taxon>
        <taxon>Metazoa</taxon>
        <taxon>Chordata</taxon>
        <taxon>Craniata</taxon>
        <taxon>Vertebrata</taxon>
        <taxon>Euteleostomi</taxon>
        <taxon>Mammalia</taxon>
        <taxon>Eutheria</taxon>
        <taxon>Euarchontoglires</taxon>
        <taxon>Glires</taxon>
        <taxon>Rodentia</taxon>
        <taxon>Myomorpha</taxon>
        <taxon>Muroidea</taxon>
        <taxon>Cricetidae</taxon>
        <taxon>Arvicolinae</taxon>
        <taxon>Myodes</taxon>
    </lineage>
</organism>
<keyword evidence="21" id="KW-0221">Differentiation</keyword>
<evidence type="ECO:0000256" key="11">
    <source>
        <dbReference type="ARBA" id="ARBA00022448"/>
    </source>
</evidence>
<dbReference type="FunFam" id="1.20.120.1080:FF:000002">
    <property type="entry name" value="Putative ATP-dependent RNA helicase DHX36"/>
    <property type="match status" value="1"/>
</dbReference>
<dbReference type="GO" id="GO:0030154">
    <property type="term" value="P:cell differentiation"/>
    <property type="evidence" value="ECO:0007669"/>
    <property type="project" value="UniProtKB-KW"/>
</dbReference>
<dbReference type="GO" id="GO:0030425">
    <property type="term" value="C:dendrite"/>
    <property type="evidence" value="ECO:0007669"/>
    <property type="project" value="UniProtKB-SubCell"/>
</dbReference>
<dbReference type="InterPro" id="IPR002464">
    <property type="entry name" value="DNA/RNA_helicase_DEAH_CS"/>
</dbReference>
<dbReference type="CDD" id="cd18791">
    <property type="entry name" value="SF2_C_RHA"/>
    <property type="match status" value="1"/>
</dbReference>
<gene>
    <name evidence="46" type="ORF">U0070_026530</name>
</gene>
<dbReference type="Pfam" id="PF00270">
    <property type="entry name" value="DEAD"/>
    <property type="match status" value="1"/>
</dbReference>
<evidence type="ECO:0000256" key="19">
    <source>
        <dbReference type="ARBA" id="ARBA00022737"/>
    </source>
</evidence>
<dbReference type="InterPro" id="IPR007502">
    <property type="entry name" value="Helicase-assoc_dom"/>
</dbReference>
<evidence type="ECO:0000256" key="8">
    <source>
        <dbReference type="ARBA" id="ARBA00004514"/>
    </source>
</evidence>
<dbReference type="Pfam" id="PF00271">
    <property type="entry name" value="Helicase_C"/>
    <property type="match status" value="1"/>
</dbReference>
<keyword evidence="15" id="KW-0678">Repressor</keyword>
<evidence type="ECO:0000256" key="32">
    <source>
        <dbReference type="ARBA" id="ARBA00023118"/>
    </source>
</evidence>
<accession>A0AAW0I6U5</accession>
<dbReference type="InterPro" id="IPR059023">
    <property type="entry name" value="RNA_hel_CTD"/>
</dbReference>
<evidence type="ECO:0000256" key="2">
    <source>
        <dbReference type="ARBA" id="ARBA00004173"/>
    </source>
</evidence>
<dbReference type="GO" id="GO:0005524">
    <property type="term" value="F:ATP binding"/>
    <property type="evidence" value="ECO:0007669"/>
    <property type="project" value="UniProtKB-KW"/>
</dbReference>
<dbReference type="Proteomes" id="UP001488838">
    <property type="component" value="Unassembled WGS sequence"/>
</dbReference>
<keyword evidence="38" id="KW-0966">Cell projection</keyword>
<evidence type="ECO:0000256" key="27">
    <source>
        <dbReference type="ARBA" id="ARBA00022859"/>
    </source>
</evidence>
<dbReference type="InterPro" id="IPR011545">
    <property type="entry name" value="DEAD/DEAH_box_helicase_dom"/>
</dbReference>
<dbReference type="SMART" id="SM00490">
    <property type="entry name" value="HELICc"/>
    <property type="match status" value="1"/>
</dbReference>
<evidence type="ECO:0000259" key="45">
    <source>
        <dbReference type="PROSITE" id="PS51194"/>
    </source>
</evidence>
<keyword evidence="37" id="KW-0539">Nucleus</keyword>
<comment type="cofactor">
    <cofactor evidence="1">
        <name>Mg(2+)</name>
        <dbReference type="ChEBI" id="CHEBI:18420"/>
    </cofactor>
</comment>
<evidence type="ECO:0000256" key="4">
    <source>
        <dbReference type="ARBA" id="ARBA00004279"/>
    </source>
</evidence>
<evidence type="ECO:0000256" key="21">
    <source>
        <dbReference type="ARBA" id="ARBA00022782"/>
    </source>
</evidence>
<evidence type="ECO:0000256" key="31">
    <source>
        <dbReference type="ARBA" id="ARBA00023015"/>
    </source>
</evidence>
<evidence type="ECO:0000256" key="14">
    <source>
        <dbReference type="ARBA" id="ARBA00022490"/>
    </source>
</evidence>
<dbReference type="GO" id="GO:0006417">
    <property type="term" value="P:regulation of translation"/>
    <property type="evidence" value="ECO:0007669"/>
    <property type="project" value="UniProtKB-KW"/>
</dbReference>
<evidence type="ECO:0000256" key="39">
    <source>
        <dbReference type="ARBA" id="ARBA00047984"/>
    </source>
</evidence>
<dbReference type="GO" id="GO:0005829">
    <property type="term" value="C:cytosol"/>
    <property type="evidence" value="ECO:0007669"/>
    <property type="project" value="UniProtKB-SubCell"/>
</dbReference>
<keyword evidence="32" id="KW-0051">Antiviral defense</keyword>
<keyword evidence="17" id="KW-0399">Innate immunity</keyword>
<evidence type="ECO:0000313" key="47">
    <source>
        <dbReference type="Proteomes" id="UP001488838"/>
    </source>
</evidence>
<dbReference type="GO" id="GO:0010494">
    <property type="term" value="C:cytoplasmic stress granule"/>
    <property type="evidence" value="ECO:0007669"/>
    <property type="project" value="UniProtKB-SubCell"/>
</dbReference>
<evidence type="ECO:0000313" key="46">
    <source>
        <dbReference type="EMBL" id="KAK7810126.1"/>
    </source>
</evidence>
<evidence type="ECO:0000256" key="38">
    <source>
        <dbReference type="ARBA" id="ARBA00023273"/>
    </source>
</evidence>
<evidence type="ECO:0000256" key="41">
    <source>
        <dbReference type="ARBA" id="ARBA00076143"/>
    </source>
</evidence>
<reference evidence="46 47" key="1">
    <citation type="journal article" date="2023" name="bioRxiv">
        <title>Conserved and derived expression patterns and positive selection on dental genes reveal complex evolutionary context of ever-growing rodent molars.</title>
        <authorList>
            <person name="Calamari Z.T."/>
            <person name="Song A."/>
            <person name="Cohen E."/>
            <person name="Akter M."/>
            <person name="Roy R.D."/>
            <person name="Hallikas O."/>
            <person name="Christensen M.M."/>
            <person name="Li P."/>
            <person name="Marangoni P."/>
            <person name="Jernvall J."/>
            <person name="Klein O.D."/>
        </authorList>
    </citation>
    <scope>NUCLEOTIDE SEQUENCE [LARGE SCALE GENOMIC DNA]</scope>
    <source>
        <strain evidence="46">V071</strain>
    </source>
</reference>
<proteinExistence type="predicted"/>
<dbReference type="CDD" id="cd17981">
    <property type="entry name" value="DEXHc_DHX36"/>
    <property type="match status" value="1"/>
</dbReference>
<evidence type="ECO:0000256" key="33">
    <source>
        <dbReference type="ARBA" id="ARBA00023125"/>
    </source>
</evidence>
<keyword evidence="12" id="KW-0158">Chromosome</keyword>
<evidence type="ECO:0000256" key="35">
    <source>
        <dbReference type="ARBA" id="ARBA00023159"/>
    </source>
</evidence>
<protein>
    <recommendedName>
        <fullName evidence="40">ATP-dependent DNA/RNA helicase DHX36</fullName>
        <ecNumber evidence="10">3.6.4.13</ecNumber>
    </recommendedName>
    <alternativeName>
        <fullName evidence="42">DEAD/H box polypeptide 36</fullName>
    </alternativeName>
    <alternativeName>
        <fullName evidence="41">MLE-like protein 1</fullName>
    </alternativeName>
</protein>
<evidence type="ECO:0000256" key="37">
    <source>
        <dbReference type="ARBA" id="ARBA00023242"/>
    </source>
</evidence>
<keyword evidence="29" id="KW-0779">Telomere</keyword>
<evidence type="ECO:0000256" key="25">
    <source>
        <dbReference type="ARBA" id="ARBA00022842"/>
    </source>
</evidence>
<comment type="catalytic activity">
    <reaction evidence="39">
        <text>ATP + H2O = ADP + phosphate + H(+)</text>
        <dbReference type="Rhea" id="RHEA:13065"/>
        <dbReference type="ChEBI" id="CHEBI:15377"/>
        <dbReference type="ChEBI" id="CHEBI:15378"/>
        <dbReference type="ChEBI" id="CHEBI:30616"/>
        <dbReference type="ChEBI" id="CHEBI:43474"/>
        <dbReference type="ChEBI" id="CHEBI:456216"/>
        <dbReference type="EC" id="3.6.4.13"/>
    </reaction>
</comment>
<feature type="compositionally biased region" description="Gly residues" evidence="43">
    <location>
        <begin position="42"/>
        <end position="70"/>
    </location>
</feature>
<keyword evidence="19" id="KW-0677">Repeat</keyword>
<evidence type="ECO:0000256" key="18">
    <source>
        <dbReference type="ARBA" id="ARBA00022723"/>
    </source>
</evidence>
<evidence type="ECO:0000256" key="6">
    <source>
        <dbReference type="ARBA" id="ARBA00004484"/>
    </source>
</evidence>
<evidence type="ECO:0000256" key="28">
    <source>
        <dbReference type="ARBA" id="ARBA00022884"/>
    </source>
</evidence>
<feature type="domain" description="Helicase ATP-binding" evidence="44">
    <location>
        <begin position="226"/>
        <end position="396"/>
    </location>
</feature>
<dbReference type="GO" id="GO:0002151">
    <property type="term" value="F:G-quadruplex RNA binding"/>
    <property type="evidence" value="ECO:0007669"/>
    <property type="project" value="TreeGrafter"/>
</dbReference>
<evidence type="ECO:0000256" key="5">
    <source>
        <dbReference type="ARBA" id="ARBA00004324"/>
    </source>
</evidence>
<keyword evidence="18" id="KW-0479">Metal-binding</keyword>
<evidence type="ECO:0000256" key="34">
    <source>
        <dbReference type="ARBA" id="ARBA00023128"/>
    </source>
</evidence>
<evidence type="ECO:0000256" key="15">
    <source>
        <dbReference type="ARBA" id="ARBA00022491"/>
    </source>
</evidence>
<dbReference type="GO" id="GO:0003678">
    <property type="term" value="F:DNA helicase activity"/>
    <property type="evidence" value="ECO:0007669"/>
    <property type="project" value="TreeGrafter"/>
</dbReference>
<dbReference type="GO" id="GO:0016607">
    <property type="term" value="C:nuclear speck"/>
    <property type="evidence" value="ECO:0007669"/>
    <property type="project" value="UniProtKB-SubCell"/>
</dbReference>
<keyword evidence="27" id="KW-0391">Immunity</keyword>
<evidence type="ECO:0000256" key="43">
    <source>
        <dbReference type="SAM" id="MobiDB-lite"/>
    </source>
</evidence>
<evidence type="ECO:0000256" key="17">
    <source>
        <dbReference type="ARBA" id="ARBA00022588"/>
    </source>
</evidence>
<keyword evidence="23" id="KW-0347">Helicase</keyword>
<evidence type="ECO:0000256" key="3">
    <source>
        <dbReference type="ARBA" id="ARBA00004210"/>
    </source>
</evidence>
<dbReference type="GO" id="GO:0003724">
    <property type="term" value="F:RNA helicase activity"/>
    <property type="evidence" value="ECO:0007669"/>
    <property type="project" value="UniProtKB-EC"/>
</dbReference>
<keyword evidence="25" id="KW-0460">Magnesium</keyword>
<evidence type="ECO:0000256" key="12">
    <source>
        <dbReference type="ARBA" id="ARBA00022454"/>
    </source>
</evidence>
<dbReference type="FunFam" id="3.40.50.300:FF:000739">
    <property type="entry name" value="Putative ATP-dependent RNA helicase DHX36"/>
    <property type="match status" value="1"/>
</dbReference>
<feature type="region of interest" description="Disordered" evidence="43">
    <location>
        <begin position="145"/>
        <end position="170"/>
    </location>
</feature>
<comment type="subcellular location">
    <subcellularLocation>
        <location evidence="7">Cell projection</location>
        <location evidence="7">Axon</location>
    </subcellularLocation>
    <subcellularLocation>
        <location evidence="4">Cell projection</location>
        <location evidence="4">Dendrite</location>
    </subcellularLocation>
    <subcellularLocation>
        <location evidence="9">Chromosome</location>
        <location evidence="9">Telomere</location>
    </subcellularLocation>
    <subcellularLocation>
        <location evidence="3">Cytoplasm</location>
        <location evidence="3">Stress granule</location>
    </subcellularLocation>
    <subcellularLocation>
        <location evidence="8">Cytoplasm</location>
        <location evidence="8">Cytosol</location>
    </subcellularLocation>
    <subcellularLocation>
        <location evidence="2">Mitochondrion</location>
    </subcellularLocation>
    <subcellularLocation>
        <location evidence="5">Nucleus speckle</location>
    </subcellularLocation>
    <subcellularLocation>
        <location evidence="6">Perikaryon</location>
    </subcellularLocation>
</comment>
<dbReference type="GO" id="GO:0000781">
    <property type="term" value="C:chromosome, telomeric region"/>
    <property type="evidence" value="ECO:0007669"/>
    <property type="project" value="UniProtKB-SubCell"/>
</dbReference>
<keyword evidence="16" id="KW-0597">Phosphoprotein</keyword>
<evidence type="ECO:0000256" key="22">
    <source>
        <dbReference type="ARBA" id="ARBA00022801"/>
    </source>
</evidence>
<keyword evidence="24" id="KW-0067">ATP-binding</keyword>
<keyword evidence="14" id="KW-0963">Cytoplasm</keyword>
<dbReference type="Pfam" id="PF21010">
    <property type="entry name" value="HA2_C"/>
    <property type="match status" value="1"/>
</dbReference>
<evidence type="ECO:0000256" key="29">
    <source>
        <dbReference type="ARBA" id="ARBA00022895"/>
    </source>
</evidence>
<dbReference type="EMBL" id="JBBHLL010000203">
    <property type="protein sequence ID" value="KAK7810126.1"/>
    <property type="molecule type" value="Genomic_DNA"/>
</dbReference>
<dbReference type="SUPFAM" id="SSF52540">
    <property type="entry name" value="P-loop containing nucleoside triphosphate hydrolases"/>
    <property type="match status" value="1"/>
</dbReference>
<evidence type="ECO:0000256" key="9">
    <source>
        <dbReference type="ARBA" id="ARBA00004574"/>
    </source>
</evidence>
<keyword evidence="22" id="KW-0378">Hydrolase</keyword>
<dbReference type="PANTHER" id="PTHR18934:SF237">
    <property type="entry name" value="ATP-DEPENDENT DNA_RNA HELICASE DHX36"/>
    <property type="match status" value="1"/>
</dbReference>
<dbReference type="PROSITE" id="PS51194">
    <property type="entry name" value="HELICASE_CTER"/>
    <property type="match status" value="1"/>
</dbReference>
<dbReference type="AlphaFoldDB" id="A0AAW0I6U5"/>
<dbReference type="GO" id="GO:0016787">
    <property type="term" value="F:hydrolase activity"/>
    <property type="evidence" value="ECO:0007669"/>
    <property type="project" value="UniProtKB-KW"/>
</dbReference>
<keyword evidence="35" id="KW-0010">Activator</keyword>
<feature type="domain" description="Helicase C-terminal" evidence="45">
    <location>
        <begin position="486"/>
        <end position="656"/>
    </location>
</feature>
<keyword evidence="26" id="KW-0810">Translation regulation</keyword>
<dbReference type="InterPro" id="IPR001650">
    <property type="entry name" value="Helicase_C-like"/>
</dbReference>
<evidence type="ECO:0000256" key="7">
    <source>
        <dbReference type="ARBA" id="ARBA00004489"/>
    </source>
</evidence>
<keyword evidence="11" id="KW-0813">Transport</keyword>
<name>A0AAW0I6U5_MYOGA</name>